<evidence type="ECO:0000259" key="1">
    <source>
        <dbReference type="Pfam" id="PF11008"/>
    </source>
</evidence>
<dbReference type="Proteomes" id="UP000680116">
    <property type="component" value="Chromosome"/>
</dbReference>
<sequence length="101" mass="11226">MYIYRNSFAGQALKKNLYLDGEFLGESANKTYFYQQVEPGEHTVSTESEFSDNAFKFIAAEGVNHFIRQYIKMGVFVGGANVELVTEEEGKKGVLASGLAK</sequence>
<evidence type="ECO:0000313" key="3">
    <source>
        <dbReference type="Proteomes" id="UP000680116"/>
    </source>
</evidence>
<feature type="domain" description="DUF2846" evidence="1">
    <location>
        <begin position="2"/>
        <end position="80"/>
    </location>
</feature>
<dbReference type="RefSeq" id="WP_251370612.1">
    <property type="nucleotide sequence ID" value="NZ_OU015430.1"/>
</dbReference>
<organism evidence="2 3">
    <name type="scientific">Novilysobacter luteus</name>
    <dbReference type="NCBI Taxonomy" id="2822368"/>
    <lineage>
        <taxon>Bacteria</taxon>
        <taxon>Pseudomonadati</taxon>
        <taxon>Pseudomonadota</taxon>
        <taxon>Gammaproteobacteria</taxon>
        <taxon>Lysobacterales</taxon>
        <taxon>Lysobacteraceae</taxon>
        <taxon>Novilysobacter</taxon>
    </lineage>
</organism>
<reference evidence="2 3" key="1">
    <citation type="submission" date="2021-04" db="EMBL/GenBank/DDBJ databases">
        <authorList>
            <person name="Rodrigo-Torres L."/>
            <person name="Arahal R. D."/>
            <person name="Lucena T."/>
        </authorList>
    </citation>
    <scope>NUCLEOTIDE SEQUENCE [LARGE SCALE GENOMIC DNA]</scope>
    <source>
        <strain evidence="2 3">CECT 30171</strain>
    </source>
</reference>
<protein>
    <recommendedName>
        <fullName evidence="1">DUF2846 domain-containing protein</fullName>
    </recommendedName>
</protein>
<keyword evidence="3" id="KW-1185">Reference proteome</keyword>
<proteinExistence type="predicted"/>
<dbReference type="Pfam" id="PF11008">
    <property type="entry name" value="DUF2846"/>
    <property type="match status" value="1"/>
</dbReference>
<name>A0ABM8UC56_9GAMM</name>
<dbReference type="EMBL" id="OU015430">
    <property type="protein sequence ID" value="CAG4967960.1"/>
    <property type="molecule type" value="Genomic_DNA"/>
</dbReference>
<evidence type="ECO:0000313" key="2">
    <source>
        <dbReference type="EMBL" id="CAG4967960.1"/>
    </source>
</evidence>
<accession>A0ABM8UC56</accession>
<gene>
    <name evidence="2" type="ORF">LYB30171_00162</name>
</gene>
<dbReference type="InterPro" id="IPR022548">
    <property type="entry name" value="DUF2846"/>
</dbReference>